<name>A0A3D8T533_9EURO</name>
<dbReference type="Proteomes" id="UP000256690">
    <property type="component" value="Unassembled WGS sequence"/>
</dbReference>
<comment type="caution">
    <text evidence="2">The sequence shown here is derived from an EMBL/GenBank/DDBJ whole genome shotgun (WGS) entry which is preliminary data.</text>
</comment>
<feature type="compositionally biased region" description="Basic and acidic residues" evidence="1">
    <location>
        <begin position="22"/>
        <end position="39"/>
    </location>
</feature>
<keyword evidence="3" id="KW-1185">Reference proteome</keyword>
<evidence type="ECO:0000313" key="2">
    <source>
        <dbReference type="EMBL" id="RDW93665.1"/>
    </source>
</evidence>
<feature type="region of interest" description="Disordered" evidence="1">
    <location>
        <begin position="1"/>
        <end position="75"/>
    </location>
</feature>
<accession>A0A3D8T533</accession>
<organism evidence="2 3">
    <name type="scientific">Aspergillus mulundensis</name>
    <dbReference type="NCBI Taxonomy" id="1810919"/>
    <lineage>
        <taxon>Eukaryota</taxon>
        <taxon>Fungi</taxon>
        <taxon>Dikarya</taxon>
        <taxon>Ascomycota</taxon>
        <taxon>Pezizomycotina</taxon>
        <taxon>Eurotiomycetes</taxon>
        <taxon>Eurotiomycetidae</taxon>
        <taxon>Eurotiales</taxon>
        <taxon>Aspergillaceae</taxon>
        <taxon>Aspergillus</taxon>
        <taxon>Aspergillus subgen. Nidulantes</taxon>
    </lineage>
</organism>
<dbReference type="AlphaFoldDB" id="A0A3D8T533"/>
<evidence type="ECO:0000256" key="1">
    <source>
        <dbReference type="SAM" id="MobiDB-lite"/>
    </source>
</evidence>
<protein>
    <submittedName>
        <fullName evidence="2">Uncharacterized protein</fullName>
    </submittedName>
</protein>
<evidence type="ECO:0000313" key="3">
    <source>
        <dbReference type="Proteomes" id="UP000256690"/>
    </source>
</evidence>
<dbReference type="EMBL" id="PVWQ01000001">
    <property type="protein sequence ID" value="RDW93665.1"/>
    <property type="molecule type" value="Genomic_DNA"/>
</dbReference>
<gene>
    <name evidence="2" type="ORF">DSM5745_00987</name>
</gene>
<dbReference type="GeneID" id="38111357"/>
<proteinExistence type="predicted"/>
<reference evidence="2 3" key="1">
    <citation type="journal article" date="2018" name="IMA Fungus">
        <title>IMA Genome-F 9: Draft genome sequence of Annulohypoxylon stygium, Aspergillus mulundensis, Berkeleyomyces basicola (syn. Thielaviopsis basicola), Ceratocystis smalleyi, two Cercospora beticola strains, Coleophoma cylindrospora, Fusarium fracticaudum, Phialophora cf. hyalina, and Morchella septimelata.</title>
        <authorList>
            <person name="Wingfield B.D."/>
            <person name="Bills G.F."/>
            <person name="Dong Y."/>
            <person name="Huang W."/>
            <person name="Nel W.J."/>
            <person name="Swalarsk-Parry B.S."/>
            <person name="Vaghefi N."/>
            <person name="Wilken P.M."/>
            <person name="An Z."/>
            <person name="de Beer Z.W."/>
            <person name="De Vos L."/>
            <person name="Chen L."/>
            <person name="Duong T.A."/>
            <person name="Gao Y."/>
            <person name="Hammerbacher A."/>
            <person name="Kikkert J.R."/>
            <person name="Li Y."/>
            <person name="Li H."/>
            <person name="Li K."/>
            <person name="Li Q."/>
            <person name="Liu X."/>
            <person name="Ma X."/>
            <person name="Naidoo K."/>
            <person name="Pethybridge S.J."/>
            <person name="Sun J."/>
            <person name="Steenkamp E.T."/>
            <person name="van der Nest M.A."/>
            <person name="van Wyk S."/>
            <person name="Wingfield M.J."/>
            <person name="Xiong C."/>
            <person name="Yue Q."/>
            <person name="Zhang X."/>
        </authorList>
    </citation>
    <scope>NUCLEOTIDE SEQUENCE [LARGE SCALE GENOMIC DNA]</scope>
    <source>
        <strain evidence="2 3">DSM 5745</strain>
    </source>
</reference>
<sequence length="115" mass="12969">MPSTRPPYQALDVTNANETDMDPGRLEDRITSEPEHDTSQTRSAADFMHGAMLGNPNTFPEVGSGQSQPRGTNRSDHDAFAAVEGYLQLKRPTNEAREGLNYQDYMNWRLNHNNF</sequence>
<dbReference type="RefSeq" id="XP_026608848.1">
    <property type="nucleotide sequence ID" value="XM_026743003.1"/>
</dbReference>